<evidence type="ECO:0008006" key="3">
    <source>
        <dbReference type="Google" id="ProtNLM"/>
    </source>
</evidence>
<dbReference type="OrthoDB" id="3650523at2759"/>
<dbReference type="AlphaFoldDB" id="A0A6A6UHJ3"/>
<evidence type="ECO:0000313" key="1">
    <source>
        <dbReference type="EMBL" id="KAF2671156.1"/>
    </source>
</evidence>
<gene>
    <name evidence="1" type="ORF">BT63DRAFT_438668</name>
</gene>
<evidence type="ECO:0000313" key="2">
    <source>
        <dbReference type="Proteomes" id="UP000799302"/>
    </source>
</evidence>
<sequence length="356" mass="40441">MASQSSLLLAAIRDSHIQRTAWSTTHIDEPMDKAVDMPVNKVSNNAAMKVFQPSGDLILVVGELRQKIKLASASLAPVSTVFQIMLNGRFKEAVDFKSSNKPYELHLPDDDYLAIATLCDLIHHQGRSPPKWLTGKVTKTQSNFDKLEPEVHFFRKFALAADKYQLTAVTTHFAGNWLTQLSRWSNGESFGGVIPGRQFWLRLDLCEIAALLRQDQIFEEVTQNLLLRGCNYQGLQNWRAEIEHKYPGLPDAFVDFVYRRNRENREGLHGLLTNLKDLLCIGQTQDVLDDIRLLPIHGYFKGPKCSPELTLESMRRTFEAYRLGTHDIMLMGGFATAINKYLLPDEDQKNHGATLW</sequence>
<dbReference type="Proteomes" id="UP000799302">
    <property type="component" value="Unassembled WGS sequence"/>
</dbReference>
<organism evidence="1 2">
    <name type="scientific">Microthyrium microscopicum</name>
    <dbReference type="NCBI Taxonomy" id="703497"/>
    <lineage>
        <taxon>Eukaryota</taxon>
        <taxon>Fungi</taxon>
        <taxon>Dikarya</taxon>
        <taxon>Ascomycota</taxon>
        <taxon>Pezizomycotina</taxon>
        <taxon>Dothideomycetes</taxon>
        <taxon>Dothideomycetes incertae sedis</taxon>
        <taxon>Microthyriales</taxon>
        <taxon>Microthyriaceae</taxon>
        <taxon>Microthyrium</taxon>
    </lineage>
</organism>
<keyword evidence="2" id="KW-1185">Reference proteome</keyword>
<dbReference type="EMBL" id="MU004233">
    <property type="protein sequence ID" value="KAF2671156.1"/>
    <property type="molecule type" value="Genomic_DNA"/>
</dbReference>
<protein>
    <recommendedName>
        <fullName evidence="3">BTB domain-containing protein</fullName>
    </recommendedName>
</protein>
<name>A0A6A6UHJ3_9PEZI</name>
<reference evidence="1" key="1">
    <citation type="journal article" date="2020" name="Stud. Mycol.">
        <title>101 Dothideomycetes genomes: a test case for predicting lifestyles and emergence of pathogens.</title>
        <authorList>
            <person name="Haridas S."/>
            <person name="Albert R."/>
            <person name="Binder M."/>
            <person name="Bloem J."/>
            <person name="Labutti K."/>
            <person name="Salamov A."/>
            <person name="Andreopoulos B."/>
            <person name="Baker S."/>
            <person name="Barry K."/>
            <person name="Bills G."/>
            <person name="Bluhm B."/>
            <person name="Cannon C."/>
            <person name="Castanera R."/>
            <person name="Culley D."/>
            <person name="Daum C."/>
            <person name="Ezra D."/>
            <person name="Gonzalez J."/>
            <person name="Henrissat B."/>
            <person name="Kuo A."/>
            <person name="Liang C."/>
            <person name="Lipzen A."/>
            <person name="Lutzoni F."/>
            <person name="Magnuson J."/>
            <person name="Mondo S."/>
            <person name="Nolan M."/>
            <person name="Ohm R."/>
            <person name="Pangilinan J."/>
            <person name="Park H.-J."/>
            <person name="Ramirez L."/>
            <person name="Alfaro M."/>
            <person name="Sun H."/>
            <person name="Tritt A."/>
            <person name="Yoshinaga Y."/>
            <person name="Zwiers L.-H."/>
            <person name="Turgeon B."/>
            <person name="Goodwin S."/>
            <person name="Spatafora J."/>
            <person name="Crous P."/>
            <person name="Grigoriev I."/>
        </authorList>
    </citation>
    <scope>NUCLEOTIDE SEQUENCE</scope>
    <source>
        <strain evidence="1">CBS 115976</strain>
    </source>
</reference>
<proteinExistence type="predicted"/>
<dbReference type="Gene3D" id="3.30.710.10">
    <property type="entry name" value="Potassium Channel Kv1.1, Chain A"/>
    <property type="match status" value="1"/>
</dbReference>
<dbReference type="InterPro" id="IPR011333">
    <property type="entry name" value="SKP1/BTB/POZ_sf"/>
</dbReference>
<accession>A0A6A6UHJ3</accession>